<evidence type="ECO:0000313" key="4">
    <source>
        <dbReference type="Proteomes" id="UP000269221"/>
    </source>
</evidence>
<protein>
    <submittedName>
        <fullName evidence="3">Uncharacterized protein</fullName>
    </submittedName>
</protein>
<sequence>MLFLVHPWIALAFFALQVLLVKDTTHYPRQLQVPSNLALDTSRCVKTEIGNADELIHECSEKDTGRKTSERENPEDLGSQIDFRVSDLDPGLSRIPGRLAQVQKPPRKEPASPRDELKILDLTWMDGHLHLQAKLGWNGTGRTTSDEGPGFRMG</sequence>
<keyword evidence="4" id="KW-1185">Reference proteome</keyword>
<feature type="signal peptide" evidence="2">
    <location>
        <begin position="1"/>
        <end position="20"/>
    </location>
</feature>
<dbReference type="EMBL" id="QRBI01000099">
    <property type="protein sequence ID" value="RMC17065.1"/>
    <property type="molecule type" value="Genomic_DNA"/>
</dbReference>
<dbReference type="Proteomes" id="UP000269221">
    <property type="component" value="Unassembled WGS sequence"/>
</dbReference>
<evidence type="ECO:0000256" key="1">
    <source>
        <dbReference type="SAM" id="MobiDB-lite"/>
    </source>
</evidence>
<feature type="compositionally biased region" description="Basic and acidic residues" evidence="1">
    <location>
        <begin position="56"/>
        <end position="74"/>
    </location>
</feature>
<evidence type="ECO:0000256" key="2">
    <source>
        <dbReference type="SAM" id="SignalP"/>
    </source>
</evidence>
<name>A0A3M0KV92_HIRRU</name>
<feature type="region of interest" description="Disordered" evidence="1">
    <location>
        <begin position="94"/>
        <end position="115"/>
    </location>
</feature>
<feature type="chain" id="PRO_5018321903" evidence="2">
    <location>
        <begin position="21"/>
        <end position="154"/>
    </location>
</feature>
<feature type="compositionally biased region" description="Basic and acidic residues" evidence="1">
    <location>
        <begin position="106"/>
        <end position="115"/>
    </location>
</feature>
<gene>
    <name evidence="3" type="ORF">DUI87_05639</name>
</gene>
<proteinExistence type="predicted"/>
<accession>A0A3M0KV92</accession>
<organism evidence="3 4">
    <name type="scientific">Hirundo rustica rustica</name>
    <dbReference type="NCBI Taxonomy" id="333673"/>
    <lineage>
        <taxon>Eukaryota</taxon>
        <taxon>Metazoa</taxon>
        <taxon>Chordata</taxon>
        <taxon>Craniata</taxon>
        <taxon>Vertebrata</taxon>
        <taxon>Euteleostomi</taxon>
        <taxon>Archelosauria</taxon>
        <taxon>Archosauria</taxon>
        <taxon>Dinosauria</taxon>
        <taxon>Saurischia</taxon>
        <taxon>Theropoda</taxon>
        <taxon>Coelurosauria</taxon>
        <taxon>Aves</taxon>
        <taxon>Neognathae</taxon>
        <taxon>Neoaves</taxon>
        <taxon>Telluraves</taxon>
        <taxon>Australaves</taxon>
        <taxon>Passeriformes</taxon>
        <taxon>Sylvioidea</taxon>
        <taxon>Hirundinidae</taxon>
        <taxon>Hirundo</taxon>
    </lineage>
</organism>
<evidence type="ECO:0000313" key="3">
    <source>
        <dbReference type="EMBL" id="RMC17065.1"/>
    </source>
</evidence>
<keyword evidence="2" id="KW-0732">Signal</keyword>
<dbReference type="AlphaFoldDB" id="A0A3M0KV92"/>
<reference evidence="3 4" key="1">
    <citation type="submission" date="2018-07" db="EMBL/GenBank/DDBJ databases">
        <title>A high quality draft genome assembly of the barn swallow (H. rustica rustica).</title>
        <authorList>
            <person name="Formenti G."/>
            <person name="Chiara M."/>
            <person name="Poveda L."/>
            <person name="Francoijs K.-J."/>
            <person name="Bonisoli-Alquati A."/>
            <person name="Canova L."/>
            <person name="Gianfranceschi L."/>
            <person name="Horner D.S."/>
            <person name="Saino N."/>
        </authorList>
    </citation>
    <scope>NUCLEOTIDE SEQUENCE [LARGE SCALE GENOMIC DNA]</scope>
    <source>
        <strain evidence="3">Chelidonia</strain>
        <tissue evidence="3">Blood</tissue>
    </source>
</reference>
<feature type="region of interest" description="Disordered" evidence="1">
    <location>
        <begin position="56"/>
        <end position="80"/>
    </location>
</feature>
<comment type="caution">
    <text evidence="3">The sequence shown here is derived from an EMBL/GenBank/DDBJ whole genome shotgun (WGS) entry which is preliminary data.</text>
</comment>